<comment type="similarity">
    <text evidence="2 8">Belongs to the 4-toluene sulfonate uptake permease (TSUP) (TC 2.A.102) family.</text>
</comment>
<feature type="transmembrane region" description="Helical" evidence="8">
    <location>
        <begin position="176"/>
        <end position="199"/>
    </location>
</feature>
<evidence type="ECO:0000313" key="10">
    <source>
        <dbReference type="Proteomes" id="UP000032749"/>
    </source>
</evidence>
<dbReference type="EMBL" id="FO203512">
    <property type="protein sequence ID" value="CCK77079.1"/>
    <property type="molecule type" value="Genomic_DNA"/>
</dbReference>
<feature type="transmembrane region" description="Helical" evidence="8">
    <location>
        <begin position="137"/>
        <end position="170"/>
    </location>
</feature>
<evidence type="ECO:0000256" key="6">
    <source>
        <dbReference type="ARBA" id="ARBA00022989"/>
    </source>
</evidence>
<accession>R4YUU9</accession>
<dbReference type="HOGENOM" id="CLU_045498_2_0_6"/>
<reference evidence="9 10" key="1">
    <citation type="journal article" date="2013" name="Nat. Commun.">
        <title>Genome sequence and functional genomic analysis of the oil-degrading bacterium Oleispira antarctica.</title>
        <authorList>
            <person name="Kube M."/>
            <person name="Chernikova T.N."/>
            <person name="Al-Ramahi Y."/>
            <person name="Beloqui A."/>
            <person name="Lopez-Cortez N."/>
            <person name="Guazzaroni M.E."/>
            <person name="Heipieper H.J."/>
            <person name="Klages S."/>
            <person name="Kotsyurbenko O.R."/>
            <person name="Langer I."/>
            <person name="Nechitaylo T.Y."/>
            <person name="Lunsdorf H."/>
            <person name="Fernandez M."/>
            <person name="Juarez S."/>
            <person name="Ciordia S."/>
            <person name="Singer A."/>
            <person name="Kagan O."/>
            <person name="Egorova O."/>
            <person name="Petit P.A."/>
            <person name="Stogios P."/>
            <person name="Kim Y."/>
            <person name="Tchigvintsev A."/>
            <person name="Flick R."/>
            <person name="Denaro R."/>
            <person name="Genovese M."/>
            <person name="Albar J.P."/>
            <person name="Reva O.N."/>
            <person name="Martinez-Gomariz M."/>
            <person name="Tran H."/>
            <person name="Ferrer M."/>
            <person name="Savchenko A."/>
            <person name="Yakunin A.F."/>
            <person name="Yakimov M.M."/>
            <person name="Golyshina O.V."/>
            <person name="Reinhardt R."/>
            <person name="Golyshin P.N."/>
        </authorList>
    </citation>
    <scope>NUCLEOTIDE SEQUENCE [LARGE SCALE GENOMIC DNA]</scope>
</reference>
<keyword evidence="7 8" id="KW-0472">Membrane</keyword>
<dbReference type="AlphaFoldDB" id="R4YUU9"/>
<keyword evidence="4 8" id="KW-1003">Cell membrane</keyword>
<protein>
    <recommendedName>
        <fullName evidence="8">Probable membrane transporter protein</fullName>
    </recommendedName>
</protein>
<feature type="transmembrane region" description="Helical" evidence="8">
    <location>
        <begin position="74"/>
        <end position="94"/>
    </location>
</feature>
<sequence length="251" mass="26560">MDYTQHLLLFVIAVIANGFSALAGGGAGLIQLPILIFMGLPFSLALATHKIATVALGLGATIRHVKEKHSSIRLLALMLMAGIPGVILGAYLIIDVNDRWAEIILGALTLSLALYSMMKPQLGLEGRLLHRDMSGIIIGAVGLFIIGFANGALSAGSGLFVTLWLVYWFGLDYRLAVAHTLIAVGLGWNASGAITMTLLAEVKWDWLPALVCGSLVGGYLGAHSSIKAGSIWIKRCYELVTLIVGIKLLAG</sequence>
<feature type="transmembrane region" description="Helical" evidence="8">
    <location>
        <begin position="36"/>
        <end position="62"/>
    </location>
</feature>
<dbReference type="InterPro" id="IPR052017">
    <property type="entry name" value="TSUP"/>
</dbReference>
<feature type="transmembrane region" description="Helical" evidence="8">
    <location>
        <begin position="206"/>
        <end position="226"/>
    </location>
</feature>
<evidence type="ECO:0000313" key="9">
    <source>
        <dbReference type="EMBL" id="CCK77079.1"/>
    </source>
</evidence>
<evidence type="ECO:0000256" key="3">
    <source>
        <dbReference type="ARBA" id="ARBA00022448"/>
    </source>
</evidence>
<proteinExistence type="inferred from homology"/>
<evidence type="ECO:0000256" key="5">
    <source>
        <dbReference type="ARBA" id="ARBA00022692"/>
    </source>
</evidence>
<comment type="subcellular location">
    <subcellularLocation>
        <location evidence="1 8">Cell membrane</location>
        <topology evidence="1 8">Multi-pass membrane protein</topology>
    </subcellularLocation>
</comment>
<dbReference type="InterPro" id="IPR002781">
    <property type="entry name" value="TM_pro_TauE-like"/>
</dbReference>
<dbReference type="Pfam" id="PF01925">
    <property type="entry name" value="TauE"/>
    <property type="match status" value="1"/>
</dbReference>
<dbReference type="KEGG" id="oai:OLEAN_C29030"/>
<evidence type="ECO:0000256" key="7">
    <source>
        <dbReference type="ARBA" id="ARBA00023136"/>
    </source>
</evidence>
<evidence type="ECO:0000256" key="2">
    <source>
        <dbReference type="ARBA" id="ARBA00009142"/>
    </source>
</evidence>
<dbReference type="PANTHER" id="PTHR30269:SF0">
    <property type="entry name" value="MEMBRANE TRANSPORTER PROTEIN YFCA-RELATED"/>
    <property type="match status" value="1"/>
</dbReference>
<keyword evidence="6 8" id="KW-1133">Transmembrane helix</keyword>
<evidence type="ECO:0000256" key="8">
    <source>
        <dbReference type="RuleBase" id="RU363041"/>
    </source>
</evidence>
<evidence type="ECO:0000256" key="1">
    <source>
        <dbReference type="ARBA" id="ARBA00004651"/>
    </source>
</evidence>
<evidence type="ECO:0000256" key="4">
    <source>
        <dbReference type="ARBA" id="ARBA00022475"/>
    </source>
</evidence>
<dbReference type="GO" id="GO:0005886">
    <property type="term" value="C:plasma membrane"/>
    <property type="evidence" value="ECO:0007669"/>
    <property type="project" value="UniProtKB-SubCell"/>
</dbReference>
<keyword evidence="5 8" id="KW-0812">Transmembrane</keyword>
<organism evidence="9 10">
    <name type="scientific">Oleispira antarctica RB-8</name>
    <dbReference type="NCBI Taxonomy" id="698738"/>
    <lineage>
        <taxon>Bacteria</taxon>
        <taxon>Pseudomonadati</taxon>
        <taxon>Pseudomonadota</taxon>
        <taxon>Gammaproteobacteria</taxon>
        <taxon>Oceanospirillales</taxon>
        <taxon>Oceanospirillaceae</taxon>
        <taxon>Oleispira</taxon>
    </lineage>
</organism>
<keyword evidence="3" id="KW-0813">Transport</keyword>
<dbReference type="OrthoDB" id="8559109at2"/>
<dbReference type="PANTHER" id="PTHR30269">
    <property type="entry name" value="TRANSMEMBRANE PROTEIN YFCA"/>
    <property type="match status" value="1"/>
</dbReference>
<keyword evidence="10" id="KW-1185">Reference proteome</keyword>
<dbReference type="PATRIC" id="fig|698738.3.peg.3016"/>
<name>R4YUU9_OLEAN</name>
<feature type="transmembrane region" description="Helical" evidence="8">
    <location>
        <begin position="7"/>
        <end position="30"/>
    </location>
</feature>
<gene>
    <name evidence="9" type="ORF">OLEAN_C29030</name>
</gene>
<dbReference type="STRING" id="698738.OLEAN_C29030"/>
<dbReference type="Proteomes" id="UP000032749">
    <property type="component" value="Chromosome"/>
</dbReference>